<dbReference type="AlphaFoldDB" id="A0A956NBN5"/>
<comment type="similarity">
    <text evidence="1 3">Belongs to the peptidase M14 family.</text>
</comment>
<dbReference type="InterPro" id="IPR057246">
    <property type="entry name" value="CARBOXYPEPT_ZN_1"/>
</dbReference>
<evidence type="ECO:0000256" key="1">
    <source>
        <dbReference type="ARBA" id="ARBA00005988"/>
    </source>
</evidence>
<dbReference type="GO" id="GO:0016485">
    <property type="term" value="P:protein processing"/>
    <property type="evidence" value="ECO:0007669"/>
    <property type="project" value="TreeGrafter"/>
</dbReference>
<reference evidence="5" key="1">
    <citation type="submission" date="2020-04" db="EMBL/GenBank/DDBJ databases">
        <authorList>
            <person name="Zhang T."/>
        </authorList>
    </citation>
    <scope>NUCLEOTIDE SEQUENCE</scope>
    <source>
        <strain evidence="5">HKST-UBA02</strain>
    </source>
</reference>
<dbReference type="SUPFAM" id="SSF49464">
    <property type="entry name" value="Carboxypeptidase regulatory domain-like"/>
    <property type="match status" value="1"/>
</dbReference>
<dbReference type="GO" id="GO:0004181">
    <property type="term" value="F:metallocarboxypeptidase activity"/>
    <property type="evidence" value="ECO:0007669"/>
    <property type="project" value="InterPro"/>
</dbReference>
<dbReference type="Gene3D" id="3.40.630.10">
    <property type="entry name" value="Zn peptidases"/>
    <property type="match status" value="1"/>
</dbReference>
<evidence type="ECO:0000313" key="5">
    <source>
        <dbReference type="EMBL" id="MCA9756011.1"/>
    </source>
</evidence>
<dbReference type="InterPro" id="IPR008969">
    <property type="entry name" value="CarboxyPept-like_regulatory"/>
</dbReference>
<feature type="domain" description="Peptidase M14" evidence="4">
    <location>
        <begin position="109"/>
        <end position="361"/>
    </location>
</feature>
<dbReference type="InterPro" id="IPR026444">
    <property type="entry name" value="Secre_tail"/>
</dbReference>
<dbReference type="NCBIfam" id="TIGR04183">
    <property type="entry name" value="Por_Secre_tail"/>
    <property type="match status" value="1"/>
</dbReference>
<dbReference type="EMBL" id="JAGQHS010000039">
    <property type="protein sequence ID" value="MCA9756011.1"/>
    <property type="molecule type" value="Genomic_DNA"/>
</dbReference>
<comment type="caution">
    <text evidence="5">The sequence shown here is derived from an EMBL/GenBank/DDBJ whole genome shotgun (WGS) entry which is preliminary data.</text>
</comment>
<dbReference type="Pfam" id="PF00246">
    <property type="entry name" value="Peptidase_M14"/>
    <property type="match status" value="1"/>
</dbReference>
<reference evidence="5" key="2">
    <citation type="journal article" date="2021" name="Microbiome">
        <title>Successional dynamics and alternative stable states in a saline activated sludge microbial community over 9 years.</title>
        <authorList>
            <person name="Wang Y."/>
            <person name="Ye J."/>
            <person name="Ju F."/>
            <person name="Liu L."/>
            <person name="Boyd J.A."/>
            <person name="Deng Y."/>
            <person name="Parks D.H."/>
            <person name="Jiang X."/>
            <person name="Yin X."/>
            <person name="Woodcroft B.J."/>
            <person name="Tyson G.W."/>
            <person name="Hugenholtz P."/>
            <person name="Polz M.F."/>
            <person name="Zhang T."/>
        </authorList>
    </citation>
    <scope>NUCLEOTIDE SEQUENCE</scope>
    <source>
        <strain evidence="5">HKST-UBA02</strain>
    </source>
</reference>
<organism evidence="5 6">
    <name type="scientific">Eiseniibacteriota bacterium</name>
    <dbReference type="NCBI Taxonomy" id="2212470"/>
    <lineage>
        <taxon>Bacteria</taxon>
        <taxon>Candidatus Eiseniibacteriota</taxon>
    </lineage>
</organism>
<dbReference type="InterPro" id="IPR000834">
    <property type="entry name" value="Peptidase_M14"/>
</dbReference>
<dbReference type="PANTHER" id="PTHR11532">
    <property type="entry name" value="PROTEASE M14 CARBOXYPEPTIDASE"/>
    <property type="match status" value="1"/>
</dbReference>
<dbReference type="PROSITE" id="PS52035">
    <property type="entry name" value="PEPTIDASE_M14"/>
    <property type="match status" value="1"/>
</dbReference>
<keyword evidence="2" id="KW-0325">Glycoprotein</keyword>
<sequence>MHIRGSRSSRSLLHCALVSFVLVAPALLGTALVSPASAARDPFTPEGKERIRIDIGDEDIVRQLAAEGFDIEERTRTELFLLANGVDLVRLAELGFEWSPVVYEDDTRVFTTHTAMTAELQQLVVDHPDRARLTSYGLSVQGREIWALRVTTNPDVEEFEPEVRIVGAHHGNEKMATEICMNLAHLLLEQYGVDPEITAFVDSRDIWIVPMVNPDGHTANSRYNAHSVDLNRNYGYMWDGTGSAAFSEPETRAMRDLAADNPFCLSLSFHTSGDIVNSVWNYLPDYTEDDDVVWRLTEDYAAYNGYWAVRGWYWYETHGDCNDWSYGARGDLDWTIETASSGEDAVWNANQDAILHIIDAAGWGVHGKVYDATTGEPIVACAFAEGIDWPSYTDPLVGDFHKPLLGGTYDIRVSASGYQDVVLTGVSVPADGGVTVDVPMQRRTGRYAERVEQANCPDPSNLYQNATLSMAMLGAPDNSGYSIGRGGDVVLDFGVDDALQDGAGDDLVVHESGDDALVERCDVYVSNDPFGPWTFLGVAEGTTGFDFAGTGVSSARFVYLDDDGDGVYSGAYPGYDLDAIEATWADPASVGDDGLTPSDLREMGAALETLCPNPVKSGENFQIESTGLVALPASIELLDVTGRVVRVLETNTSRRVRGEWRAIDASGHDLPSGLYLLRIGGEGGARSRKLVIVE</sequence>
<evidence type="ECO:0000259" key="4">
    <source>
        <dbReference type="PROSITE" id="PS52035"/>
    </source>
</evidence>
<dbReference type="GO" id="GO:0008270">
    <property type="term" value="F:zinc ion binding"/>
    <property type="evidence" value="ECO:0007669"/>
    <property type="project" value="InterPro"/>
</dbReference>
<evidence type="ECO:0000313" key="6">
    <source>
        <dbReference type="Proteomes" id="UP000739538"/>
    </source>
</evidence>
<name>A0A956NBN5_UNCEI</name>
<gene>
    <name evidence="5" type="ORF">KDA27_09435</name>
</gene>
<proteinExistence type="inferred from homology"/>
<dbReference type="Gene3D" id="2.60.40.1120">
    <property type="entry name" value="Carboxypeptidase-like, regulatory domain"/>
    <property type="match status" value="1"/>
</dbReference>
<dbReference type="InterPro" id="IPR050753">
    <property type="entry name" value="Peptidase_M14_domain"/>
</dbReference>
<dbReference type="PROSITE" id="PS00132">
    <property type="entry name" value="CARBOXYPEPT_ZN_1"/>
    <property type="match status" value="1"/>
</dbReference>
<dbReference type="Pfam" id="PF18962">
    <property type="entry name" value="Por_Secre_tail"/>
    <property type="match status" value="1"/>
</dbReference>
<protein>
    <submittedName>
        <fullName evidence="5">T9SS type A sorting domain-containing protein</fullName>
    </submittedName>
</protein>
<evidence type="ECO:0000256" key="3">
    <source>
        <dbReference type="PROSITE-ProRule" id="PRU01379"/>
    </source>
</evidence>
<dbReference type="GO" id="GO:0005615">
    <property type="term" value="C:extracellular space"/>
    <property type="evidence" value="ECO:0007669"/>
    <property type="project" value="TreeGrafter"/>
</dbReference>
<dbReference type="PRINTS" id="PR00765">
    <property type="entry name" value="CRBOXYPTASEA"/>
</dbReference>
<dbReference type="GO" id="GO:0006518">
    <property type="term" value="P:peptide metabolic process"/>
    <property type="evidence" value="ECO:0007669"/>
    <property type="project" value="TreeGrafter"/>
</dbReference>
<evidence type="ECO:0000256" key="2">
    <source>
        <dbReference type="ARBA" id="ARBA00023180"/>
    </source>
</evidence>
<dbReference type="SUPFAM" id="SSF53187">
    <property type="entry name" value="Zn-dependent exopeptidases"/>
    <property type="match status" value="1"/>
</dbReference>
<dbReference type="SMART" id="SM00631">
    <property type="entry name" value="Zn_pept"/>
    <property type="match status" value="1"/>
</dbReference>
<accession>A0A956NBN5</accession>
<dbReference type="PANTHER" id="PTHR11532:SF57">
    <property type="entry name" value="CARBOXYPEPTIDASE D, B"/>
    <property type="match status" value="1"/>
</dbReference>
<dbReference type="Proteomes" id="UP000739538">
    <property type="component" value="Unassembled WGS sequence"/>
</dbReference>
<feature type="active site" description="Proton donor/acceptor" evidence="3">
    <location>
        <position position="337"/>
    </location>
</feature>